<dbReference type="RefSeq" id="WP_253804394.1">
    <property type="nucleotide sequence ID" value="NZ_BAAAUB010000050.1"/>
</dbReference>
<protein>
    <submittedName>
        <fullName evidence="1">Uncharacterized protein</fullName>
    </submittedName>
</protein>
<dbReference type="EMBL" id="JAMZDX010000008">
    <property type="protein sequence ID" value="MCP2314045.1"/>
    <property type="molecule type" value="Genomic_DNA"/>
</dbReference>
<reference evidence="1 2" key="1">
    <citation type="submission" date="2022-06" db="EMBL/GenBank/DDBJ databases">
        <title>Sequencing the genomes of 1000 actinobacteria strains.</title>
        <authorList>
            <person name="Klenk H.-P."/>
        </authorList>
    </citation>
    <scope>NUCLEOTIDE SEQUENCE [LARGE SCALE GENOMIC DNA]</scope>
    <source>
        <strain evidence="1 2">DSM 41656</strain>
    </source>
</reference>
<keyword evidence="2" id="KW-1185">Reference proteome</keyword>
<dbReference type="Proteomes" id="UP001206483">
    <property type="component" value="Unassembled WGS sequence"/>
</dbReference>
<evidence type="ECO:0000313" key="2">
    <source>
        <dbReference type="Proteomes" id="UP001206483"/>
    </source>
</evidence>
<gene>
    <name evidence="1" type="ORF">FHR36_007244</name>
</gene>
<evidence type="ECO:0000313" key="1">
    <source>
        <dbReference type="EMBL" id="MCP2314045.1"/>
    </source>
</evidence>
<proteinExistence type="predicted"/>
<comment type="caution">
    <text evidence="1">The sequence shown here is derived from an EMBL/GenBank/DDBJ whole genome shotgun (WGS) entry which is preliminary data.</text>
</comment>
<accession>A0ABT1J9C1</accession>
<name>A0ABT1J9C1_9ACTN</name>
<sequence>MSKPNWMAARLGVKRTPEPLAQLLELGRWLDDPSRRYAWRAARKERSAAVTDADRAYHDGRRPSLRTKAARIADLHEQLELAQGRACLLLLVEEFAEQMRLRITATVHRPDPVQNDPQHLELLAARIDASTRELLAALAADFIYPDEAHRSAEAALGELLSPQQAVETTGAPASLSRWADQIEFALTVVQTASTRA</sequence>
<organism evidence="1 2">
    <name type="scientific">Kitasatospora paracochleata</name>
    <dbReference type="NCBI Taxonomy" id="58354"/>
    <lineage>
        <taxon>Bacteria</taxon>
        <taxon>Bacillati</taxon>
        <taxon>Actinomycetota</taxon>
        <taxon>Actinomycetes</taxon>
        <taxon>Kitasatosporales</taxon>
        <taxon>Streptomycetaceae</taxon>
        <taxon>Kitasatospora</taxon>
    </lineage>
</organism>